<feature type="coiled-coil region" evidence="2">
    <location>
        <begin position="45"/>
        <end position="72"/>
    </location>
</feature>
<dbReference type="SUPFAM" id="SSF54791">
    <property type="entry name" value="Eukaryotic type KH-domain (KH-domain type I)"/>
    <property type="match status" value="2"/>
</dbReference>
<dbReference type="InterPro" id="IPR036612">
    <property type="entry name" value="KH_dom_type_1_sf"/>
</dbReference>
<dbReference type="SMART" id="SM00322">
    <property type="entry name" value="KH"/>
    <property type="match status" value="2"/>
</dbReference>
<reference evidence="4 5" key="1">
    <citation type="submission" date="2021-06" db="EMBL/GenBank/DDBJ databases">
        <authorList>
            <person name="Palmer J.M."/>
        </authorList>
    </citation>
    <scope>NUCLEOTIDE SEQUENCE [LARGE SCALE GENOMIC DNA]</scope>
    <source>
        <strain evidence="4 5">GA_2019</strain>
        <tissue evidence="4">Muscle</tissue>
    </source>
</reference>
<evidence type="ECO:0000259" key="3">
    <source>
        <dbReference type="SMART" id="SM00322"/>
    </source>
</evidence>
<evidence type="ECO:0000256" key="1">
    <source>
        <dbReference type="PROSITE-ProRule" id="PRU00117"/>
    </source>
</evidence>
<protein>
    <recommendedName>
        <fullName evidence="3">K Homology domain-containing protein</fullName>
    </recommendedName>
</protein>
<dbReference type="EMBL" id="JAHRIO010040880">
    <property type="protein sequence ID" value="MEQ2171696.1"/>
    <property type="molecule type" value="Genomic_DNA"/>
</dbReference>
<dbReference type="Proteomes" id="UP001476798">
    <property type="component" value="Unassembled WGS sequence"/>
</dbReference>
<dbReference type="Gene3D" id="3.30.1370.10">
    <property type="entry name" value="K Homology domain, type 1"/>
    <property type="match status" value="2"/>
</dbReference>
<dbReference type="CDD" id="cd22417">
    <property type="entry name" value="KH-I_Vigilin_rpt14"/>
    <property type="match status" value="1"/>
</dbReference>
<proteinExistence type="predicted"/>
<dbReference type="Pfam" id="PF00013">
    <property type="entry name" value="KH_1"/>
    <property type="match status" value="1"/>
</dbReference>
<gene>
    <name evidence="4" type="ORF">GOODEAATRI_013399</name>
</gene>
<name>A0ABV0NJZ3_9TELE</name>
<accession>A0ABV0NJZ3</accession>
<sequence length="226" mass="24914">MSVDPKFHPKIIGRKGAVISQIRKDHDVSIQFPDKGDEQQDLIVISGYERNVEEARRAIQQLVSELQEMVSQDVRLDPRTHARIIGARGKAIRKLMEEFKVREDTESHDIDEECLLRRTLSDRAVGFQVDIRFPQPGSDEPDKVTVTGLPDTVDAAIDHLLNLEEEYLLSVTETETLAAYMKPPSRYGGGAGGLDDSSGGPAKGFVVRDAPWNAAGNKVGCPGVHS</sequence>
<keyword evidence="1" id="KW-0694">RNA-binding</keyword>
<evidence type="ECO:0000313" key="4">
    <source>
        <dbReference type="EMBL" id="MEQ2171696.1"/>
    </source>
</evidence>
<keyword evidence="5" id="KW-1185">Reference proteome</keyword>
<comment type="caution">
    <text evidence="4">The sequence shown here is derived from an EMBL/GenBank/DDBJ whole genome shotgun (WGS) entry which is preliminary data.</text>
</comment>
<organism evidence="4 5">
    <name type="scientific">Goodea atripinnis</name>
    <dbReference type="NCBI Taxonomy" id="208336"/>
    <lineage>
        <taxon>Eukaryota</taxon>
        <taxon>Metazoa</taxon>
        <taxon>Chordata</taxon>
        <taxon>Craniata</taxon>
        <taxon>Vertebrata</taxon>
        <taxon>Euteleostomi</taxon>
        <taxon>Actinopterygii</taxon>
        <taxon>Neopterygii</taxon>
        <taxon>Teleostei</taxon>
        <taxon>Neoteleostei</taxon>
        <taxon>Acanthomorphata</taxon>
        <taxon>Ovalentaria</taxon>
        <taxon>Atherinomorphae</taxon>
        <taxon>Cyprinodontiformes</taxon>
        <taxon>Goodeidae</taxon>
        <taxon>Goodea</taxon>
    </lineage>
</organism>
<dbReference type="PROSITE" id="PS50084">
    <property type="entry name" value="KH_TYPE_1"/>
    <property type="match status" value="2"/>
</dbReference>
<dbReference type="InterPro" id="IPR004088">
    <property type="entry name" value="KH_dom_type_1"/>
</dbReference>
<dbReference type="InterPro" id="IPR004087">
    <property type="entry name" value="KH_dom"/>
</dbReference>
<evidence type="ECO:0000313" key="5">
    <source>
        <dbReference type="Proteomes" id="UP001476798"/>
    </source>
</evidence>
<evidence type="ECO:0000256" key="2">
    <source>
        <dbReference type="SAM" id="Coils"/>
    </source>
</evidence>
<feature type="domain" description="K Homology" evidence="3">
    <location>
        <begin position="68"/>
        <end position="165"/>
    </location>
</feature>
<keyword evidence="2" id="KW-0175">Coiled coil</keyword>
<feature type="domain" description="K Homology" evidence="3">
    <location>
        <begin position="1"/>
        <end position="64"/>
    </location>
</feature>